<gene>
    <name evidence="1" type="ORF">C8A01DRAFT_19029</name>
</gene>
<dbReference type="Proteomes" id="UP001303115">
    <property type="component" value="Unassembled WGS sequence"/>
</dbReference>
<comment type="caution">
    <text evidence="1">The sequence shown here is derived from an EMBL/GenBank/DDBJ whole genome shotgun (WGS) entry which is preliminary data.</text>
</comment>
<evidence type="ECO:0000313" key="2">
    <source>
        <dbReference type="Proteomes" id="UP001303115"/>
    </source>
</evidence>
<evidence type="ECO:0000313" key="1">
    <source>
        <dbReference type="EMBL" id="KAK4034126.1"/>
    </source>
</evidence>
<organism evidence="1 2">
    <name type="scientific">Parachaetomium inaequale</name>
    <dbReference type="NCBI Taxonomy" id="2588326"/>
    <lineage>
        <taxon>Eukaryota</taxon>
        <taxon>Fungi</taxon>
        <taxon>Dikarya</taxon>
        <taxon>Ascomycota</taxon>
        <taxon>Pezizomycotina</taxon>
        <taxon>Sordariomycetes</taxon>
        <taxon>Sordariomycetidae</taxon>
        <taxon>Sordariales</taxon>
        <taxon>Chaetomiaceae</taxon>
        <taxon>Parachaetomium</taxon>
    </lineage>
</organism>
<dbReference type="EMBL" id="MU854494">
    <property type="protein sequence ID" value="KAK4034126.1"/>
    <property type="molecule type" value="Genomic_DNA"/>
</dbReference>
<accession>A0AAN6P999</accession>
<protein>
    <submittedName>
        <fullName evidence="1">Uncharacterized protein</fullName>
    </submittedName>
</protein>
<reference evidence="2" key="1">
    <citation type="journal article" date="2023" name="Mol. Phylogenet. Evol.">
        <title>Genome-scale phylogeny and comparative genomics of the fungal order Sordariales.</title>
        <authorList>
            <person name="Hensen N."/>
            <person name="Bonometti L."/>
            <person name="Westerberg I."/>
            <person name="Brannstrom I.O."/>
            <person name="Guillou S."/>
            <person name="Cros-Aarteil S."/>
            <person name="Calhoun S."/>
            <person name="Haridas S."/>
            <person name="Kuo A."/>
            <person name="Mondo S."/>
            <person name="Pangilinan J."/>
            <person name="Riley R."/>
            <person name="LaButti K."/>
            <person name="Andreopoulos B."/>
            <person name="Lipzen A."/>
            <person name="Chen C."/>
            <person name="Yan M."/>
            <person name="Daum C."/>
            <person name="Ng V."/>
            <person name="Clum A."/>
            <person name="Steindorff A."/>
            <person name="Ohm R.A."/>
            <person name="Martin F."/>
            <person name="Silar P."/>
            <person name="Natvig D.O."/>
            <person name="Lalanne C."/>
            <person name="Gautier V."/>
            <person name="Ament-Velasquez S.L."/>
            <person name="Kruys A."/>
            <person name="Hutchinson M.I."/>
            <person name="Powell A.J."/>
            <person name="Barry K."/>
            <person name="Miller A.N."/>
            <person name="Grigoriev I.V."/>
            <person name="Debuchy R."/>
            <person name="Gladieux P."/>
            <person name="Hiltunen Thoren M."/>
            <person name="Johannesson H."/>
        </authorList>
    </citation>
    <scope>NUCLEOTIDE SEQUENCE [LARGE SCALE GENOMIC DNA]</scope>
    <source>
        <strain evidence="2">CBS 284.82</strain>
    </source>
</reference>
<proteinExistence type="predicted"/>
<dbReference type="AlphaFoldDB" id="A0AAN6P999"/>
<sequence length="90" mass="9550">MADQLQSNIIEDNPIGNGLDAFRASFHMVCTDRTISRVPDAAAWLMASGTKSSARMRSAATSASGSGPSFFSRSVRASVCAIGPTSMMFW</sequence>
<keyword evidence="2" id="KW-1185">Reference proteome</keyword>
<name>A0AAN6P999_9PEZI</name>